<evidence type="ECO:0000313" key="3">
    <source>
        <dbReference type="Proteomes" id="UP000286997"/>
    </source>
</evidence>
<evidence type="ECO:0000313" key="2">
    <source>
        <dbReference type="EMBL" id="RVU15446.1"/>
    </source>
</evidence>
<dbReference type="Proteomes" id="UP000286997">
    <property type="component" value="Unassembled WGS sequence"/>
</dbReference>
<dbReference type="InterPro" id="IPR009875">
    <property type="entry name" value="PilZ_domain"/>
</dbReference>
<organism evidence="2 3">
    <name type="scientific">Methylobacterium oryzihabitans</name>
    <dbReference type="NCBI Taxonomy" id="2499852"/>
    <lineage>
        <taxon>Bacteria</taxon>
        <taxon>Pseudomonadati</taxon>
        <taxon>Pseudomonadota</taxon>
        <taxon>Alphaproteobacteria</taxon>
        <taxon>Hyphomicrobiales</taxon>
        <taxon>Methylobacteriaceae</taxon>
        <taxon>Methylobacterium</taxon>
    </lineage>
</organism>
<protein>
    <submittedName>
        <fullName evidence="2">PilZ domain-containing protein</fullName>
    </submittedName>
</protein>
<dbReference type="OrthoDB" id="8003510at2"/>
<feature type="domain" description="PilZ" evidence="1">
    <location>
        <begin position="30"/>
        <end position="95"/>
    </location>
</feature>
<dbReference type="GO" id="GO:0035438">
    <property type="term" value="F:cyclic-di-GMP binding"/>
    <property type="evidence" value="ECO:0007669"/>
    <property type="project" value="InterPro"/>
</dbReference>
<comment type="caution">
    <text evidence="2">The sequence shown here is derived from an EMBL/GenBank/DDBJ whole genome shotgun (WGS) entry which is preliminary data.</text>
</comment>
<dbReference type="Pfam" id="PF07238">
    <property type="entry name" value="PilZ"/>
    <property type="match status" value="1"/>
</dbReference>
<name>A0A3S2W785_9HYPH</name>
<gene>
    <name evidence="2" type="ORF">EOE48_19440</name>
</gene>
<proteinExistence type="predicted"/>
<dbReference type="AlphaFoldDB" id="A0A3S2W785"/>
<reference evidence="2 3" key="1">
    <citation type="submission" date="2019-01" db="EMBL/GenBank/DDBJ databases">
        <authorList>
            <person name="Chen W.-M."/>
        </authorList>
    </citation>
    <scope>NUCLEOTIDE SEQUENCE [LARGE SCALE GENOMIC DNA]</scope>
    <source>
        <strain evidence="2 3">TER-1</strain>
    </source>
</reference>
<dbReference type="EMBL" id="SACP01000021">
    <property type="protein sequence ID" value="RVU15446.1"/>
    <property type="molecule type" value="Genomic_DNA"/>
</dbReference>
<keyword evidence="3" id="KW-1185">Reference proteome</keyword>
<sequence length="118" mass="12564">MPAGCAMTTLPRPVRIQALLTSRAKLDRTAAPAILCFLHNLSDDGACVSFPDGAAPPERFDLFLEQGGQAHPVEIRWRDSDRVGVRFLDPLSDETLCRLLPHLGLAAGEGGAGDAPGF</sequence>
<accession>A0A3S2W785</accession>
<dbReference type="SUPFAM" id="SSF141371">
    <property type="entry name" value="PilZ domain-like"/>
    <property type="match status" value="1"/>
</dbReference>
<evidence type="ECO:0000259" key="1">
    <source>
        <dbReference type="Pfam" id="PF07238"/>
    </source>
</evidence>